<name>A0A285H070_9ACTN</name>
<organism evidence="1 2">
    <name type="scientific">Paractinoplanes atraurantiacus</name>
    <dbReference type="NCBI Taxonomy" id="1036182"/>
    <lineage>
        <taxon>Bacteria</taxon>
        <taxon>Bacillati</taxon>
        <taxon>Actinomycetota</taxon>
        <taxon>Actinomycetes</taxon>
        <taxon>Micromonosporales</taxon>
        <taxon>Micromonosporaceae</taxon>
        <taxon>Paractinoplanes</taxon>
    </lineage>
</organism>
<dbReference type="EMBL" id="OBDY01000003">
    <property type="protein sequence ID" value="SNY29145.1"/>
    <property type="molecule type" value="Genomic_DNA"/>
</dbReference>
<keyword evidence="2" id="KW-1185">Reference proteome</keyword>
<dbReference type="AlphaFoldDB" id="A0A285H070"/>
<gene>
    <name evidence="1" type="ORF">SAMN05421748_103199</name>
</gene>
<dbReference type="RefSeq" id="WP_097319418.1">
    <property type="nucleotide sequence ID" value="NZ_OBDY01000003.1"/>
</dbReference>
<dbReference type="Proteomes" id="UP000219612">
    <property type="component" value="Unassembled WGS sequence"/>
</dbReference>
<evidence type="ECO:0000313" key="2">
    <source>
        <dbReference type="Proteomes" id="UP000219612"/>
    </source>
</evidence>
<sequence>MQALGTRHVPPDTTLEERMKARLHDELDREAGAGRGVVTDRGLGLFDETGADGTCILTVDDVVRICAQEARRWF</sequence>
<accession>A0A285H070</accession>
<evidence type="ECO:0000313" key="1">
    <source>
        <dbReference type="EMBL" id="SNY29145.1"/>
    </source>
</evidence>
<reference evidence="1 2" key="1">
    <citation type="submission" date="2017-09" db="EMBL/GenBank/DDBJ databases">
        <authorList>
            <person name="Ehlers B."/>
            <person name="Leendertz F.H."/>
        </authorList>
    </citation>
    <scope>NUCLEOTIDE SEQUENCE [LARGE SCALE GENOMIC DNA]</scope>
    <source>
        <strain evidence="1 2">CGMCC 4.6857</strain>
    </source>
</reference>
<protein>
    <submittedName>
        <fullName evidence="1">Uncharacterized protein</fullName>
    </submittedName>
</protein>
<proteinExistence type="predicted"/>